<keyword evidence="10" id="KW-1185">Reference proteome</keyword>
<sequence length="385" mass="42155">MRYFRLVWASLWRKKTRAILTLLSLISAFLLFGLLQALGVFFTAGADFVGASRLIVQSRVSFTQSLPMSMLPEIESIPGVKAINHDQWFGGMYGENQQVFTFATDPARLRVVYPEWVLSDEEWKAFETTRTGAIVGRKVAEQYGFKVGQKLPLKSNIFPQKDGSMAWSFDIVGIYDGIDQAWQAQTQGVYIHSAYFNEANQFGPMAGTFTVLLDDVDQANAVAQAIDARFLNSPNETKTQSEKDFNKGFFAQIGDIGLIVQLILMAVFFTILLLTGNTMAQAVRERIPELAVLKTLGFSDAKVTALVLVEALFLCMLGGLIGMGLAALMITGLAQAAPGFFGAVRANETVWMQALLAMFVLALAVGLPPALKAGRIRIVDALAGR</sequence>
<comment type="subcellular location">
    <subcellularLocation>
        <location evidence="1">Cell membrane</location>
        <topology evidence="1">Multi-pass membrane protein</topology>
    </subcellularLocation>
</comment>
<keyword evidence="5 6" id="KW-0472">Membrane</keyword>
<keyword evidence="4 6" id="KW-1133">Transmembrane helix</keyword>
<evidence type="ECO:0000256" key="5">
    <source>
        <dbReference type="ARBA" id="ARBA00023136"/>
    </source>
</evidence>
<feature type="domain" description="ABC3 transporter permease C-terminal" evidence="7">
    <location>
        <begin position="264"/>
        <end position="376"/>
    </location>
</feature>
<evidence type="ECO:0000256" key="3">
    <source>
        <dbReference type="ARBA" id="ARBA00022692"/>
    </source>
</evidence>
<gene>
    <name evidence="9" type="ORF">IFO71_20355</name>
</gene>
<keyword evidence="3 6" id="KW-0812">Transmembrane</keyword>
<name>A0AAW3ZSW0_9GAMM</name>
<dbReference type="PANTHER" id="PTHR43738">
    <property type="entry name" value="ABC TRANSPORTER, MEMBRANE PROTEIN"/>
    <property type="match status" value="1"/>
</dbReference>
<protein>
    <submittedName>
        <fullName evidence="9">ABC transporter permease</fullName>
    </submittedName>
</protein>
<evidence type="ECO:0000256" key="1">
    <source>
        <dbReference type="ARBA" id="ARBA00004651"/>
    </source>
</evidence>
<reference evidence="9 10" key="1">
    <citation type="submission" date="2020-09" db="EMBL/GenBank/DDBJ databases">
        <title>Pseudoxanthomonas sp. CAU 1598 isolated from sand of Yaerae Beach.</title>
        <authorList>
            <person name="Kim W."/>
        </authorList>
    </citation>
    <scope>NUCLEOTIDE SEQUENCE [LARGE SCALE GENOMIC DNA]</scope>
    <source>
        <strain evidence="9 10">CAU 1598</strain>
    </source>
</reference>
<dbReference type="InterPro" id="IPR025857">
    <property type="entry name" value="MacB_PCD"/>
</dbReference>
<feature type="transmembrane region" description="Helical" evidence="6">
    <location>
        <begin position="256"/>
        <end position="276"/>
    </location>
</feature>
<dbReference type="Pfam" id="PF02687">
    <property type="entry name" value="FtsX"/>
    <property type="match status" value="1"/>
</dbReference>
<dbReference type="AlphaFoldDB" id="A0AAW3ZSW0"/>
<evidence type="ECO:0000313" key="9">
    <source>
        <dbReference type="EMBL" id="MBD8528107.1"/>
    </source>
</evidence>
<evidence type="ECO:0000313" key="10">
    <source>
        <dbReference type="Proteomes" id="UP000613768"/>
    </source>
</evidence>
<evidence type="ECO:0000256" key="6">
    <source>
        <dbReference type="SAM" id="Phobius"/>
    </source>
</evidence>
<dbReference type="EMBL" id="JACYTR010000083">
    <property type="protein sequence ID" value="MBD8528107.1"/>
    <property type="molecule type" value="Genomic_DNA"/>
</dbReference>
<evidence type="ECO:0000256" key="2">
    <source>
        <dbReference type="ARBA" id="ARBA00022475"/>
    </source>
</evidence>
<feature type="domain" description="MacB-like periplasmic core" evidence="8">
    <location>
        <begin position="20"/>
        <end position="228"/>
    </location>
</feature>
<comment type="caution">
    <text evidence="9">The sequence shown here is derived from an EMBL/GenBank/DDBJ whole genome shotgun (WGS) entry which is preliminary data.</text>
</comment>
<feature type="transmembrane region" description="Helical" evidence="6">
    <location>
        <begin position="350"/>
        <end position="371"/>
    </location>
</feature>
<feature type="transmembrane region" description="Helical" evidence="6">
    <location>
        <begin position="303"/>
        <end position="330"/>
    </location>
</feature>
<dbReference type="RefSeq" id="WP_192031527.1">
    <property type="nucleotide sequence ID" value="NZ_JACYTR010000083.1"/>
</dbReference>
<proteinExistence type="predicted"/>
<organism evidence="9 10">
    <name type="scientific">Pseudomarimonas arenosa</name>
    <dbReference type="NCBI Taxonomy" id="2774145"/>
    <lineage>
        <taxon>Bacteria</taxon>
        <taxon>Pseudomonadati</taxon>
        <taxon>Pseudomonadota</taxon>
        <taxon>Gammaproteobacteria</taxon>
        <taxon>Lysobacterales</taxon>
        <taxon>Lysobacteraceae</taxon>
        <taxon>Pseudomarimonas</taxon>
    </lineage>
</organism>
<keyword evidence="2" id="KW-1003">Cell membrane</keyword>
<evidence type="ECO:0000259" key="7">
    <source>
        <dbReference type="Pfam" id="PF02687"/>
    </source>
</evidence>
<dbReference type="PANTHER" id="PTHR43738:SF3">
    <property type="entry name" value="ABC TRANSPORTER PERMEASE"/>
    <property type="match status" value="1"/>
</dbReference>
<dbReference type="GO" id="GO:0005886">
    <property type="term" value="C:plasma membrane"/>
    <property type="evidence" value="ECO:0007669"/>
    <property type="project" value="UniProtKB-SubCell"/>
</dbReference>
<dbReference type="Proteomes" id="UP000613768">
    <property type="component" value="Unassembled WGS sequence"/>
</dbReference>
<dbReference type="Pfam" id="PF12704">
    <property type="entry name" value="MacB_PCD"/>
    <property type="match status" value="1"/>
</dbReference>
<accession>A0AAW3ZSW0</accession>
<evidence type="ECO:0000259" key="8">
    <source>
        <dbReference type="Pfam" id="PF12704"/>
    </source>
</evidence>
<dbReference type="InterPro" id="IPR003838">
    <property type="entry name" value="ABC3_permease_C"/>
</dbReference>
<evidence type="ECO:0000256" key="4">
    <source>
        <dbReference type="ARBA" id="ARBA00022989"/>
    </source>
</evidence>
<dbReference type="InterPro" id="IPR051125">
    <property type="entry name" value="ABC-4/HrtB_transporter"/>
</dbReference>